<evidence type="ECO:0000313" key="4">
    <source>
        <dbReference type="Proteomes" id="UP000244722"/>
    </source>
</evidence>
<dbReference type="STRING" id="42251.A0A2T7A7Q2"/>
<evidence type="ECO:0000313" key="3">
    <source>
        <dbReference type="EMBL" id="PUU83750.1"/>
    </source>
</evidence>
<dbReference type="PANTHER" id="PTHR43968">
    <property type="match status" value="1"/>
</dbReference>
<dbReference type="PROSITE" id="PS50405">
    <property type="entry name" value="GST_CTER"/>
    <property type="match status" value="1"/>
</dbReference>
<dbReference type="SFLD" id="SFLDG00358">
    <property type="entry name" value="Main_(cytGST)"/>
    <property type="match status" value="1"/>
</dbReference>
<keyword evidence="4" id="KW-1185">Reference proteome</keyword>
<organism evidence="3 4">
    <name type="scientific">Tuber borchii</name>
    <name type="common">White truffle</name>
    <dbReference type="NCBI Taxonomy" id="42251"/>
    <lineage>
        <taxon>Eukaryota</taxon>
        <taxon>Fungi</taxon>
        <taxon>Dikarya</taxon>
        <taxon>Ascomycota</taxon>
        <taxon>Pezizomycotina</taxon>
        <taxon>Pezizomycetes</taxon>
        <taxon>Pezizales</taxon>
        <taxon>Tuberaceae</taxon>
        <taxon>Tuber</taxon>
    </lineage>
</organism>
<feature type="domain" description="GST C-terminal" evidence="2">
    <location>
        <begin position="86"/>
        <end position="227"/>
    </location>
</feature>
<proteinExistence type="predicted"/>
<dbReference type="OrthoDB" id="202840at2759"/>
<dbReference type="SUPFAM" id="SSF47616">
    <property type="entry name" value="GST C-terminal domain-like"/>
    <property type="match status" value="1"/>
</dbReference>
<gene>
    <name evidence="3" type="ORF">B9Z19DRAFT_1071578</name>
</gene>
<dbReference type="CDD" id="cd00570">
    <property type="entry name" value="GST_N_family"/>
    <property type="match status" value="1"/>
</dbReference>
<dbReference type="InterPro" id="IPR010987">
    <property type="entry name" value="Glutathione-S-Trfase_C-like"/>
</dbReference>
<dbReference type="PROSITE" id="PS50404">
    <property type="entry name" value="GST_NTER"/>
    <property type="match status" value="1"/>
</dbReference>
<dbReference type="EMBL" id="NESQ01000007">
    <property type="protein sequence ID" value="PUU83750.1"/>
    <property type="molecule type" value="Genomic_DNA"/>
</dbReference>
<dbReference type="GO" id="GO:0005737">
    <property type="term" value="C:cytoplasm"/>
    <property type="evidence" value="ECO:0007669"/>
    <property type="project" value="TreeGrafter"/>
</dbReference>
<dbReference type="InterPro" id="IPR036282">
    <property type="entry name" value="Glutathione-S-Trfase_C_sf"/>
</dbReference>
<dbReference type="Gene3D" id="1.20.1050.10">
    <property type="match status" value="1"/>
</dbReference>
<name>A0A2T7A7Q2_TUBBO</name>
<dbReference type="InterPro" id="IPR036249">
    <property type="entry name" value="Thioredoxin-like_sf"/>
</dbReference>
<dbReference type="InterPro" id="IPR040079">
    <property type="entry name" value="Glutathione_S-Trfase"/>
</dbReference>
<dbReference type="InterPro" id="IPR050983">
    <property type="entry name" value="GST_Omega/HSP26"/>
</dbReference>
<dbReference type="Proteomes" id="UP000244722">
    <property type="component" value="Unassembled WGS sequence"/>
</dbReference>
<comment type="caution">
    <text evidence="3">The sequence shown here is derived from an EMBL/GenBank/DDBJ whole genome shotgun (WGS) entry which is preliminary data.</text>
</comment>
<dbReference type="PANTHER" id="PTHR43968:SF8">
    <property type="entry name" value="S-TRANSFERASE, PUTATIVE (AFU_ORTHOLOGUE AFUA_2G00590)-RELATED"/>
    <property type="match status" value="1"/>
</dbReference>
<protein>
    <submittedName>
        <fullName evidence="3">Thioredoxin-like protein</fullName>
    </submittedName>
</protein>
<feature type="domain" description="GST N-terminal" evidence="1">
    <location>
        <begin position="1"/>
        <end position="80"/>
    </location>
</feature>
<dbReference type="SUPFAM" id="SSF52833">
    <property type="entry name" value="Thioredoxin-like"/>
    <property type="match status" value="1"/>
</dbReference>
<dbReference type="InterPro" id="IPR004045">
    <property type="entry name" value="Glutathione_S-Trfase_N"/>
</dbReference>
<dbReference type="Pfam" id="PF13409">
    <property type="entry name" value="GST_N_2"/>
    <property type="match status" value="1"/>
</dbReference>
<evidence type="ECO:0000259" key="2">
    <source>
        <dbReference type="PROSITE" id="PS50405"/>
    </source>
</evidence>
<dbReference type="SFLD" id="SFLDS00019">
    <property type="entry name" value="Glutathione_Transferase_(cytos"/>
    <property type="match status" value="1"/>
</dbReference>
<accession>A0A2T7A7Q2</accession>
<dbReference type="Gene3D" id="3.40.30.10">
    <property type="entry name" value="Glutaredoxin"/>
    <property type="match status" value="1"/>
</dbReference>
<sequence length="235" mass="26173">MSITLYTSRLCPWAHRAHIALSELGLDYTEVPIDLTKPREPWYLEINPRGLVPSMKYNDQIITESAIVSTFLTDLKENHLVPFPGTPEAALKRAKINFFVDTYIGKAQSLVHSVLTTTDAATKAQRANEYVDVIDKQLAPLLADAKPFFGGSSKLTLAEVLTASFVIRLYSYAKPGIELFPQEALDRIRKIENWQKWADAVMAHESVVGIYKEEDVIAGLKRLLAKSAAAAAEKK</sequence>
<reference evidence="3 4" key="1">
    <citation type="submission" date="2017-04" db="EMBL/GenBank/DDBJ databases">
        <title>Draft genome sequence of Tuber borchii Vittad., a whitish edible truffle.</title>
        <authorList>
            <consortium name="DOE Joint Genome Institute"/>
            <person name="Murat C."/>
            <person name="Kuo A."/>
            <person name="Barry K.W."/>
            <person name="Clum A."/>
            <person name="Dockter R.B."/>
            <person name="Fauchery L."/>
            <person name="Iotti M."/>
            <person name="Kohler A."/>
            <person name="Labutti K."/>
            <person name="Lindquist E.A."/>
            <person name="Lipzen A."/>
            <person name="Ohm R.A."/>
            <person name="Wang M."/>
            <person name="Grigoriev I.V."/>
            <person name="Zambonelli A."/>
            <person name="Martin F.M."/>
        </authorList>
    </citation>
    <scope>NUCLEOTIDE SEQUENCE [LARGE SCALE GENOMIC DNA]</scope>
    <source>
        <strain evidence="3 4">Tbo3840</strain>
    </source>
</reference>
<evidence type="ECO:0000259" key="1">
    <source>
        <dbReference type="PROSITE" id="PS50404"/>
    </source>
</evidence>
<dbReference type="AlphaFoldDB" id="A0A2T7A7Q2"/>